<evidence type="ECO:0000259" key="2">
    <source>
        <dbReference type="SMART" id="SM00460"/>
    </source>
</evidence>
<dbReference type="AlphaFoldDB" id="A0A1D8GNA2"/>
<dbReference type="STRING" id="1424294.Gferi_24320"/>
<keyword evidence="1" id="KW-0472">Membrane</keyword>
<feature type="transmembrane region" description="Helical" evidence="1">
    <location>
        <begin position="106"/>
        <end position="128"/>
    </location>
</feature>
<reference evidence="3 4" key="1">
    <citation type="submission" date="2016-09" db="EMBL/GenBank/DDBJ databases">
        <title>Genomic analysis reveals versatility of anaerobic energy metabolism of Geosporobacter ferrireducens IRF9 of phylum Firmicutes.</title>
        <authorList>
            <person name="Kim S.-J."/>
        </authorList>
    </citation>
    <scope>NUCLEOTIDE SEQUENCE [LARGE SCALE GENOMIC DNA]</scope>
    <source>
        <strain evidence="3 4">IRF9</strain>
    </source>
</reference>
<dbReference type="PANTHER" id="PTHR42736:SF1">
    <property type="entry name" value="PROTEIN-GLUTAMINE GAMMA-GLUTAMYLTRANSFERASE"/>
    <property type="match status" value="1"/>
</dbReference>
<keyword evidence="4" id="KW-1185">Reference proteome</keyword>
<dbReference type="Gene3D" id="3.10.620.30">
    <property type="match status" value="1"/>
</dbReference>
<feature type="transmembrane region" description="Helical" evidence="1">
    <location>
        <begin position="604"/>
        <end position="621"/>
    </location>
</feature>
<feature type="transmembrane region" description="Helical" evidence="1">
    <location>
        <begin position="61"/>
        <end position="81"/>
    </location>
</feature>
<dbReference type="InterPro" id="IPR002931">
    <property type="entry name" value="Transglutaminase-like"/>
</dbReference>
<proteinExistence type="predicted"/>
<accession>A0A1D8GNA2</accession>
<keyword evidence="1" id="KW-0812">Transmembrane</keyword>
<gene>
    <name evidence="3" type="ORF">Gferi_24320</name>
</gene>
<evidence type="ECO:0000256" key="1">
    <source>
        <dbReference type="SAM" id="Phobius"/>
    </source>
</evidence>
<evidence type="ECO:0000313" key="4">
    <source>
        <dbReference type="Proteomes" id="UP000095743"/>
    </source>
</evidence>
<dbReference type="InterPro" id="IPR038765">
    <property type="entry name" value="Papain-like_cys_pep_sf"/>
</dbReference>
<dbReference type="PANTHER" id="PTHR42736">
    <property type="entry name" value="PROTEIN-GLUTAMINE GAMMA-GLUTAMYLTRANSFERASE"/>
    <property type="match status" value="1"/>
</dbReference>
<dbReference type="OrthoDB" id="9804872at2"/>
<name>A0A1D8GNA2_9FIRM</name>
<sequence>MDISKIRCVKYLAGFLLSWSINLLIVRSLQFDLPAESIFFYHGTLWAVIYLYKKNKQKTQIILLSGGIIIWMILYKKIVLWEIGYDFLKWSLFYILGSPLEMHIKYASYLTLLLFGTVNYFVLTYMLFIKRKWIRLIPGIYFILQWYRYVDQAFIYIQLYLFSLMLLEIIDNYGQSGLAEKIYGKEERIFSIRGWLLYSLFVCFSIIGLANLIPLQYKAVQVHGLAEKISESLPYIMDWRSEENEIEEFILGESKNSIFKEQLGGPILRDESIVMLVKAEYPLYLRGNIKDIYTGTGWKGSRHEYKEIGEDGIIPNLFPDDTPSVKQKVDIELVGSKAKVLYAPYRPIQVLLPSGNVYYNEDYELYLRGSLFSKRIQSYTIYSEIPRLQIKDLKLQMHQSSNVPQHYMAIPDELPMRVKELAKKLTATAEGDYNKMKNIEGYLRENHAYTLDGAVLPIGKDFVDYFLFETKKGYCSYYASALAVLGRCIGIPTRYVEGFVLPKERNEKGIYEVAASSAHAWVEAYIEGQGWIAYEPTPAFATAEAYRENEARQAVYEIQLNEVEQGMENNTPRHLINKREEDKYVPVNGAVSIEAKAFKYGNRGLFMLLILLLLRISYCAYDNKKMTNMISEQSKVLQYYRRIIMLCRHIDDISTQGCTPREVLALLGNTICPMLLEPKLIERVEKGLYCFEGASAEEEEQIQKGYRELEEAVKKYLGIPKYWFHKYLAGDLYKNRNKKA</sequence>
<evidence type="ECO:0000313" key="3">
    <source>
        <dbReference type="EMBL" id="AOT72400.1"/>
    </source>
</evidence>
<dbReference type="Pfam" id="PF01841">
    <property type="entry name" value="Transglut_core"/>
    <property type="match status" value="1"/>
</dbReference>
<dbReference type="Proteomes" id="UP000095743">
    <property type="component" value="Chromosome"/>
</dbReference>
<protein>
    <recommendedName>
        <fullName evidence="2">Transglutaminase-like domain-containing protein</fullName>
    </recommendedName>
</protein>
<dbReference type="SUPFAM" id="SSF54001">
    <property type="entry name" value="Cysteine proteinases"/>
    <property type="match status" value="1"/>
</dbReference>
<dbReference type="EMBL" id="CP017269">
    <property type="protein sequence ID" value="AOT72400.1"/>
    <property type="molecule type" value="Genomic_DNA"/>
</dbReference>
<feature type="transmembrane region" description="Helical" evidence="1">
    <location>
        <begin position="195"/>
        <end position="213"/>
    </location>
</feature>
<feature type="domain" description="Transglutaminase-like" evidence="2">
    <location>
        <begin position="467"/>
        <end position="538"/>
    </location>
</feature>
<dbReference type="InterPro" id="IPR052901">
    <property type="entry name" value="Bact_TGase-like"/>
</dbReference>
<keyword evidence="1" id="KW-1133">Transmembrane helix</keyword>
<organism evidence="3 4">
    <name type="scientific">Geosporobacter ferrireducens</name>
    <dbReference type="NCBI Taxonomy" id="1424294"/>
    <lineage>
        <taxon>Bacteria</taxon>
        <taxon>Bacillati</taxon>
        <taxon>Bacillota</taxon>
        <taxon>Clostridia</taxon>
        <taxon>Peptostreptococcales</taxon>
        <taxon>Thermotaleaceae</taxon>
        <taxon>Geosporobacter</taxon>
    </lineage>
</organism>
<dbReference type="SMART" id="SM00460">
    <property type="entry name" value="TGc"/>
    <property type="match status" value="1"/>
</dbReference>
<dbReference type="KEGG" id="gfe:Gferi_24320"/>
<feature type="transmembrane region" description="Helical" evidence="1">
    <location>
        <begin position="12"/>
        <end position="29"/>
    </location>
</feature>
<feature type="transmembrane region" description="Helical" evidence="1">
    <location>
        <begin position="35"/>
        <end position="52"/>
    </location>
</feature>